<protein>
    <submittedName>
        <fullName evidence="2">Unnamed protein product</fullName>
    </submittedName>
</protein>
<dbReference type="EMBL" id="BSXW01000923">
    <property type="protein sequence ID" value="GMF31651.1"/>
    <property type="molecule type" value="Genomic_DNA"/>
</dbReference>
<comment type="caution">
    <text evidence="2">The sequence shown here is derived from an EMBL/GenBank/DDBJ whole genome shotgun (WGS) entry which is preliminary data.</text>
</comment>
<accession>A0A9W6UDJ9</accession>
<gene>
    <name evidence="2" type="ORF">Plil01_001352800</name>
</gene>
<evidence type="ECO:0000313" key="3">
    <source>
        <dbReference type="Proteomes" id="UP001165083"/>
    </source>
</evidence>
<dbReference type="AlphaFoldDB" id="A0A9W6UDJ9"/>
<keyword evidence="1" id="KW-1133">Transmembrane helix</keyword>
<keyword evidence="1" id="KW-0812">Transmembrane</keyword>
<feature type="transmembrane region" description="Helical" evidence="1">
    <location>
        <begin position="28"/>
        <end position="47"/>
    </location>
</feature>
<feature type="transmembrane region" description="Helical" evidence="1">
    <location>
        <begin position="88"/>
        <end position="106"/>
    </location>
</feature>
<sequence length="420" mass="46231">MLVIAAQGMLAIAYPTFGAIFNQLSGHEQTAFVFVLPIIKFVIKQFIAKVSSHLQEYMGPTVVFSVDVCNVLYVAICVQTAVSPLTTTLLLTSDACFVLLALRSIYFQKNFANKTRLPSGLRTLSAPSNYLQDLLDLIRENFKGAARSDDLSSSIRVRAPFPLTLSNTSTAFMNELILARQHTAGDIDLGGGLCIGLSAPVATAWMAGEAKLLKSHSVPTALDHHRTAPTLRSMHGSLFARSGLSISSQIFLQNNYAKVACSNSCRISSTASLGVPVRHKILLEIAQESLQALFHSEYVVMAEFIECVIPVLYGVYLAFLYHLPTAAYYPHTSSLTPEKFASTEINIMLYASVEFASFIGINLVIQRKFGFLPLYQIAFVFETQVRTLQSHLFVWILCILQITLVHNGKYCRGMLALSLL</sequence>
<reference evidence="2" key="1">
    <citation type="submission" date="2023-04" db="EMBL/GenBank/DDBJ databases">
        <title>Phytophthora lilii NBRC 32176.</title>
        <authorList>
            <person name="Ichikawa N."/>
            <person name="Sato H."/>
            <person name="Tonouchi N."/>
        </authorList>
    </citation>
    <scope>NUCLEOTIDE SEQUENCE</scope>
    <source>
        <strain evidence="2">NBRC 32176</strain>
    </source>
</reference>
<name>A0A9W6UDJ9_9STRA</name>
<proteinExistence type="predicted"/>
<feature type="transmembrane region" description="Helical" evidence="1">
    <location>
        <begin position="59"/>
        <end position="82"/>
    </location>
</feature>
<keyword evidence="1" id="KW-0472">Membrane</keyword>
<feature type="transmembrane region" description="Helical" evidence="1">
    <location>
        <begin position="298"/>
        <end position="321"/>
    </location>
</feature>
<organism evidence="2 3">
    <name type="scientific">Phytophthora lilii</name>
    <dbReference type="NCBI Taxonomy" id="2077276"/>
    <lineage>
        <taxon>Eukaryota</taxon>
        <taxon>Sar</taxon>
        <taxon>Stramenopiles</taxon>
        <taxon>Oomycota</taxon>
        <taxon>Peronosporomycetes</taxon>
        <taxon>Peronosporales</taxon>
        <taxon>Peronosporaceae</taxon>
        <taxon>Phytophthora</taxon>
    </lineage>
</organism>
<keyword evidence="3" id="KW-1185">Reference proteome</keyword>
<evidence type="ECO:0000256" key="1">
    <source>
        <dbReference type="SAM" id="Phobius"/>
    </source>
</evidence>
<dbReference type="Proteomes" id="UP001165083">
    <property type="component" value="Unassembled WGS sequence"/>
</dbReference>
<evidence type="ECO:0000313" key="2">
    <source>
        <dbReference type="EMBL" id="GMF31651.1"/>
    </source>
</evidence>
<dbReference type="OrthoDB" id="123675at2759"/>
<feature type="transmembrane region" description="Helical" evidence="1">
    <location>
        <begin position="347"/>
        <end position="365"/>
    </location>
</feature>